<feature type="transmembrane region" description="Helical" evidence="1">
    <location>
        <begin position="46"/>
        <end position="68"/>
    </location>
</feature>
<evidence type="ECO:0000256" key="1">
    <source>
        <dbReference type="SAM" id="Phobius"/>
    </source>
</evidence>
<evidence type="ECO:0000313" key="4">
    <source>
        <dbReference type="Proteomes" id="UP000663845"/>
    </source>
</evidence>
<dbReference type="Proteomes" id="UP000663844">
    <property type="component" value="Unassembled WGS sequence"/>
</dbReference>
<comment type="caution">
    <text evidence="2">The sequence shown here is derived from an EMBL/GenBank/DDBJ whole genome shotgun (WGS) entry which is preliminary data.</text>
</comment>
<name>A0A814RTT1_9BILA</name>
<evidence type="ECO:0000313" key="2">
    <source>
        <dbReference type="EMBL" id="CAF1138404.1"/>
    </source>
</evidence>
<sequence>MSNNNKNDTIVNLDQQVLTAEQKQRLIRISDGLKEITSLMEGVIKLLNFLGVFLCMIVVLFMIMFWIIEHWY</sequence>
<organism evidence="2 4">
    <name type="scientific">Adineta steineri</name>
    <dbReference type="NCBI Taxonomy" id="433720"/>
    <lineage>
        <taxon>Eukaryota</taxon>
        <taxon>Metazoa</taxon>
        <taxon>Spiralia</taxon>
        <taxon>Gnathifera</taxon>
        <taxon>Rotifera</taxon>
        <taxon>Eurotatoria</taxon>
        <taxon>Bdelloidea</taxon>
        <taxon>Adinetida</taxon>
        <taxon>Adinetidae</taxon>
        <taxon>Adineta</taxon>
    </lineage>
</organism>
<dbReference type="Proteomes" id="UP000663845">
    <property type="component" value="Unassembled WGS sequence"/>
</dbReference>
<evidence type="ECO:0000313" key="3">
    <source>
        <dbReference type="EMBL" id="CAF3835728.1"/>
    </source>
</evidence>
<accession>A0A814RTT1</accession>
<proteinExistence type="predicted"/>
<gene>
    <name evidence="2" type="ORF">JYZ213_LOCUS23414</name>
    <name evidence="3" type="ORF">OXD698_LOCUS20351</name>
</gene>
<protein>
    <submittedName>
        <fullName evidence="2">Uncharacterized protein</fullName>
    </submittedName>
</protein>
<dbReference type="EMBL" id="CAJOAZ010001609">
    <property type="protein sequence ID" value="CAF3835728.1"/>
    <property type="molecule type" value="Genomic_DNA"/>
</dbReference>
<keyword evidence="1" id="KW-1133">Transmembrane helix</keyword>
<dbReference type="AlphaFoldDB" id="A0A814RTT1"/>
<reference evidence="2" key="1">
    <citation type="submission" date="2021-02" db="EMBL/GenBank/DDBJ databases">
        <authorList>
            <person name="Nowell W R."/>
        </authorList>
    </citation>
    <scope>NUCLEOTIDE SEQUENCE</scope>
</reference>
<keyword evidence="1" id="KW-0472">Membrane</keyword>
<keyword evidence="1" id="KW-0812">Transmembrane</keyword>
<dbReference type="EMBL" id="CAJNOG010000276">
    <property type="protein sequence ID" value="CAF1138404.1"/>
    <property type="molecule type" value="Genomic_DNA"/>
</dbReference>